<name>A0A5P2G5Z4_9BACT</name>
<gene>
    <name evidence="2" type="ORF">E0W69_019245</name>
</gene>
<evidence type="ECO:0000259" key="1">
    <source>
        <dbReference type="Pfam" id="PF10021"/>
    </source>
</evidence>
<dbReference type="Proteomes" id="UP000292424">
    <property type="component" value="Chromosome"/>
</dbReference>
<proteinExistence type="predicted"/>
<dbReference type="PANTHER" id="PTHR35596:SF1">
    <property type="entry name" value="MICROBIAL-TYPE PARG CATALYTIC DOMAIN-CONTAINING PROTEIN"/>
    <property type="match status" value="1"/>
</dbReference>
<dbReference type="NCBIfam" id="TIGR02452">
    <property type="entry name" value="TIGR02452 family protein"/>
    <property type="match status" value="1"/>
</dbReference>
<dbReference type="Gene3D" id="3.40.220.10">
    <property type="entry name" value="Leucine Aminopeptidase, subunit E, domain 1"/>
    <property type="match status" value="1"/>
</dbReference>
<dbReference type="OrthoDB" id="9806181at2"/>
<dbReference type="InterPro" id="IPR043472">
    <property type="entry name" value="Macro_dom-like"/>
</dbReference>
<dbReference type="KEGG" id="arac:E0W69_019245"/>
<evidence type="ECO:0000313" key="2">
    <source>
        <dbReference type="EMBL" id="QES90697.1"/>
    </source>
</evidence>
<protein>
    <submittedName>
        <fullName evidence="2">TIGR02452 family protein</fullName>
    </submittedName>
</protein>
<dbReference type="SUPFAM" id="SSF52949">
    <property type="entry name" value="Macro domain-like"/>
    <property type="match status" value="1"/>
</dbReference>
<dbReference type="InterPro" id="IPR019261">
    <property type="entry name" value="PARG_cat_microbial"/>
</dbReference>
<organism evidence="2 3">
    <name type="scientific">Rhizosphaericola mali</name>
    <dbReference type="NCBI Taxonomy" id="2545455"/>
    <lineage>
        <taxon>Bacteria</taxon>
        <taxon>Pseudomonadati</taxon>
        <taxon>Bacteroidota</taxon>
        <taxon>Chitinophagia</taxon>
        <taxon>Chitinophagales</taxon>
        <taxon>Chitinophagaceae</taxon>
        <taxon>Rhizosphaericola</taxon>
    </lineage>
</organism>
<sequence>MNKKLLAQETLQILESGQYTNEQGTIISIKEELGHCIDKTAQFSSEQLATISQQNLERKFETNFTVQNQTTVAAIIEMQATHPANNIMCLNFASAKNPGGGFINGAEAQEESIARSSGLYASQMSQFSFYEMHRKMSSCVYTDSMIYSPGVPVFRNEKGVLIDAPNYCNIITSPAVNAGVVQKQEPNKANEITQSMHQRMDKMLALAYHEKNDSLILGAWGCGVFQNDPKTIGELFKELLFDKYKNVFKNVHFAVLTKNETILDCFKM</sequence>
<dbReference type="AlphaFoldDB" id="A0A5P2G5Z4"/>
<evidence type="ECO:0000313" key="3">
    <source>
        <dbReference type="Proteomes" id="UP000292424"/>
    </source>
</evidence>
<dbReference type="PIRSF" id="PIRSF014899">
    <property type="entry name" value="UCP014899"/>
    <property type="match status" value="1"/>
</dbReference>
<keyword evidence="3" id="KW-1185">Reference proteome</keyword>
<dbReference type="Pfam" id="PF10021">
    <property type="entry name" value="PARG_cat_microb"/>
    <property type="match status" value="1"/>
</dbReference>
<reference evidence="2 3" key="1">
    <citation type="submission" date="2019-09" db="EMBL/GenBank/DDBJ databases">
        <title>Complete genome sequence of Arachidicoccus sp. B3-10 isolated from apple orchard soil.</title>
        <authorList>
            <person name="Kim H.S."/>
            <person name="Han K.-I."/>
            <person name="Suh M.K."/>
            <person name="Lee K.C."/>
            <person name="Eom M.K."/>
            <person name="Kim J.-S."/>
            <person name="Kang S.W."/>
            <person name="Sin Y."/>
            <person name="Lee J.-S."/>
        </authorList>
    </citation>
    <scope>NUCLEOTIDE SEQUENCE [LARGE SCALE GENOMIC DNA]</scope>
    <source>
        <strain evidence="2 3">B3-10</strain>
    </source>
</reference>
<dbReference type="PANTHER" id="PTHR35596">
    <property type="entry name" value="DUF2263 DOMAIN-CONTAINING PROTEIN"/>
    <property type="match status" value="1"/>
</dbReference>
<dbReference type="RefSeq" id="WP_131331682.1">
    <property type="nucleotide sequence ID" value="NZ_CP044016.1"/>
</dbReference>
<dbReference type="EMBL" id="CP044016">
    <property type="protein sequence ID" value="QES90697.1"/>
    <property type="molecule type" value="Genomic_DNA"/>
</dbReference>
<dbReference type="InterPro" id="IPR012664">
    <property type="entry name" value="CHP02452"/>
</dbReference>
<accession>A0A5P2G5Z4</accession>
<feature type="domain" description="Microbial-type PARG catalytic" evidence="1">
    <location>
        <begin position="7"/>
        <end position="156"/>
    </location>
</feature>